<protein>
    <submittedName>
        <fullName evidence="1">Uncharacterized protein</fullName>
    </submittedName>
</protein>
<reference evidence="1 2" key="1">
    <citation type="submission" date="2018-04" db="EMBL/GenBank/DDBJ databases">
        <title>Genomic Encyclopedia of Archaeal and Bacterial Type Strains, Phase II (KMG-II): from individual species to whole genera.</title>
        <authorList>
            <person name="Goeker M."/>
        </authorList>
    </citation>
    <scope>NUCLEOTIDE SEQUENCE [LARGE SCALE GENOMIC DNA]</scope>
    <source>
        <strain evidence="1 2">DSM 45169</strain>
    </source>
</reference>
<dbReference type="RefSeq" id="WP_107727839.1">
    <property type="nucleotide sequence ID" value="NZ_PZZP01000002.1"/>
</dbReference>
<accession>A0A2T4Z3N4</accession>
<proteinExistence type="predicted"/>
<name>A0A2T4Z3N4_9BACL</name>
<dbReference type="Proteomes" id="UP000241639">
    <property type="component" value="Unassembled WGS sequence"/>
</dbReference>
<dbReference type="EMBL" id="PZZP01000002">
    <property type="protein sequence ID" value="PTM56503.1"/>
    <property type="molecule type" value="Genomic_DNA"/>
</dbReference>
<comment type="caution">
    <text evidence="1">The sequence shown here is derived from an EMBL/GenBank/DDBJ whole genome shotgun (WGS) entry which is preliminary data.</text>
</comment>
<keyword evidence="2" id="KW-1185">Reference proteome</keyword>
<sequence>MNINQKAIQLLEEHQYEESLKRLQEAVERSRDVQWIIRFVDIHTLSPSRLQIRRYKRVFFCEKREKSRDGSFFG</sequence>
<dbReference type="AlphaFoldDB" id="A0A2T4Z3N4"/>
<dbReference type="OrthoDB" id="2836682at2"/>
<evidence type="ECO:0000313" key="1">
    <source>
        <dbReference type="EMBL" id="PTM56503.1"/>
    </source>
</evidence>
<evidence type="ECO:0000313" key="2">
    <source>
        <dbReference type="Proteomes" id="UP000241639"/>
    </source>
</evidence>
<gene>
    <name evidence="1" type="ORF">C8J48_2825</name>
</gene>
<organism evidence="1 2">
    <name type="scientific">Desmospora activa DSM 45169</name>
    <dbReference type="NCBI Taxonomy" id="1121389"/>
    <lineage>
        <taxon>Bacteria</taxon>
        <taxon>Bacillati</taxon>
        <taxon>Bacillota</taxon>
        <taxon>Bacilli</taxon>
        <taxon>Bacillales</taxon>
        <taxon>Thermoactinomycetaceae</taxon>
        <taxon>Desmospora</taxon>
    </lineage>
</organism>